<dbReference type="SUPFAM" id="SSF102405">
    <property type="entry name" value="MCP/YpsA-like"/>
    <property type="match status" value="1"/>
</dbReference>
<proteinExistence type="inferred from homology"/>
<dbReference type="NCBIfam" id="TIGR00732">
    <property type="entry name" value="dprA"/>
    <property type="match status" value="1"/>
</dbReference>
<dbReference type="GO" id="GO:0009294">
    <property type="term" value="P:DNA-mediated transformation"/>
    <property type="evidence" value="ECO:0007669"/>
    <property type="project" value="InterPro"/>
</dbReference>
<dbReference type="Pfam" id="PF02481">
    <property type="entry name" value="DNA_processg_A"/>
    <property type="match status" value="1"/>
</dbReference>
<comment type="similarity">
    <text evidence="1">Belongs to the DprA/Smf family.</text>
</comment>
<name>A0A7C3QU70_9BACT</name>
<gene>
    <name evidence="3" type="primary">dprA</name>
    <name evidence="3" type="ORF">ENX03_07340</name>
</gene>
<dbReference type="InterPro" id="IPR003488">
    <property type="entry name" value="DprA"/>
</dbReference>
<dbReference type="PANTHER" id="PTHR43022:SF1">
    <property type="entry name" value="PROTEIN SMF"/>
    <property type="match status" value="1"/>
</dbReference>
<evidence type="ECO:0000313" key="3">
    <source>
        <dbReference type="EMBL" id="HFT93731.1"/>
    </source>
</evidence>
<dbReference type="Gene3D" id="3.40.50.450">
    <property type="match status" value="1"/>
</dbReference>
<evidence type="ECO:0000259" key="2">
    <source>
        <dbReference type="Pfam" id="PF02481"/>
    </source>
</evidence>
<sequence>MPIPFLPDAGAGVKEDRKLRKPFVPSQTTAGPSDIAGLLALSLWRLDRIALSGRDPLAFSGEKGESRFPLSSGHGGVVPDSFGEMALRVLDKAKEQGIMMIAIGEPDYPEILTRLSDPPLVLFFQGVLPIRPGIAMAGTRRPTVEARRGFENLARNLAVFGLPIVSGLAAGLDGAAHRGALSGKGTTVAVVGTGLDIVYPSYHRDLAVSILSGGGAIVSEFSPGSPPEGWHFPFRNRIIVGLSAGLVAGPHRRASGTSITVRRALEEGREVVVYDGGAWKDTGEGPQILLEQGAKKVSSAEDVILALGESEIGR</sequence>
<dbReference type="InterPro" id="IPR057666">
    <property type="entry name" value="DrpA_SLOG"/>
</dbReference>
<dbReference type="EMBL" id="DTMM01000153">
    <property type="protein sequence ID" value="HFT93731.1"/>
    <property type="molecule type" value="Genomic_DNA"/>
</dbReference>
<dbReference type="PANTHER" id="PTHR43022">
    <property type="entry name" value="PROTEIN SMF"/>
    <property type="match status" value="1"/>
</dbReference>
<dbReference type="AlphaFoldDB" id="A0A7C3QU70"/>
<organism evidence="3">
    <name type="scientific">Leptospirillum ferriphilum</name>
    <dbReference type="NCBI Taxonomy" id="178606"/>
    <lineage>
        <taxon>Bacteria</taxon>
        <taxon>Pseudomonadati</taxon>
        <taxon>Nitrospirota</taxon>
        <taxon>Nitrospiria</taxon>
        <taxon>Nitrospirales</taxon>
        <taxon>Nitrospiraceae</taxon>
        <taxon>Leptospirillum</taxon>
    </lineage>
</organism>
<feature type="domain" description="Smf/DprA SLOG" evidence="2">
    <location>
        <begin position="100"/>
        <end position="305"/>
    </location>
</feature>
<protein>
    <submittedName>
        <fullName evidence="3">DNA-protecting protein DprA</fullName>
    </submittedName>
</protein>
<comment type="caution">
    <text evidence="3">The sequence shown here is derived from an EMBL/GenBank/DDBJ whole genome shotgun (WGS) entry which is preliminary data.</text>
</comment>
<accession>A0A7C3QU70</accession>
<evidence type="ECO:0000256" key="1">
    <source>
        <dbReference type="ARBA" id="ARBA00006525"/>
    </source>
</evidence>
<reference evidence="3" key="1">
    <citation type="journal article" date="2020" name="mSystems">
        <title>Genome- and Community-Level Interaction Insights into Carbon Utilization and Element Cycling Functions of Hydrothermarchaeota in Hydrothermal Sediment.</title>
        <authorList>
            <person name="Zhou Z."/>
            <person name="Liu Y."/>
            <person name="Xu W."/>
            <person name="Pan J."/>
            <person name="Luo Z.H."/>
            <person name="Li M."/>
        </authorList>
    </citation>
    <scope>NUCLEOTIDE SEQUENCE [LARGE SCALE GENOMIC DNA]</scope>
    <source>
        <strain evidence="3">SpSt-902</strain>
    </source>
</reference>